<dbReference type="PROSITE" id="PS51257">
    <property type="entry name" value="PROKAR_LIPOPROTEIN"/>
    <property type="match status" value="1"/>
</dbReference>
<keyword evidence="1" id="KW-0732">Signal</keyword>
<feature type="chain" id="PRO_5001577134" evidence="1">
    <location>
        <begin position="24"/>
        <end position="405"/>
    </location>
</feature>
<dbReference type="InterPro" id="IPR038714">
    <property type="entry name" value="YfeY-like_sf"/>
</dbReference>
<dbReference type="PANTHER" id="PTHR42852">
    <property type="entry name" value="THIOL:DISULFIDE INTERCHANGE PROTEIN DSBE"/>
    <property type="match status" value="1"/>
</dbReference>
<organism evidence="3 4">
    <name type="scientific">Hyphomonas johnsonii MHS-2</name>
    <dbReference type="NCBI Taxonomy" id="1280950"/>
    <lineage>
        <taxon>Bacteria</taxon>
        <taxon>Pseudomonadati</taxon>
        <taxon>Pseudomonadota</taxon>
        <taxon>Alphaproteobacteria</taxon>
        <taxon>Hyphomonadales</taxon>
        <taxon>Hyphomonadaceae</taxon>
        <taxon>Hyphomonas</taxon>
    </lineage>
</organism>
<dbReference type="GO" id="GO:0016491">
    <property type="term" value="F:oxidoreductase activity"/>
    <property type="evidence" value="ECO:0007669"/>
    <property type="project" value="InterPro"/>
</dbReference>
<evidence type="ECO:0000259" key="2">
    <source>
        <dbReference type="PROSITE" id="PS51352"/>
    </source>
</evidence>
<name>A0A059F9V2_9PROT</name>
<dbReference type="Proteomes" id="UP000025171">
    <property type="component" value="Unassembled WGS sequence"/>
</dbReference>
<dbReference type="PATRIC" id="fig|1280950.3.peg.3379"/>
<dbReference type="RefSeq" id="WP_035619406.1">
    <property type="nucleotide sequence ID" value="NZ_ARYK01000013.1"/>
</dbReference>
<proteinExistence type="predicted"/>
<dbReference type="InterPro" id="IPR036249">
    <property type="entry name" value="Thioredoxin-like_sf"/>
</dbReference>
<dbReference type="Pfam" id="PF08534">
    <property type="entry name" value="Redoxin"/>
    <property type="match status" value="1"/>
</dbReference>
<accession>A0A059F9V2</accession>
<dbReference type="PANTHER" id="PTHR42852:SF13">
    <property type="entry name" value="PROTEIN DIPZ"/>
    <property type="match status" value="1"/>
</dbReference>
<evidence type="ECO:0000313" key="3">
    <source>
        <dbReference type="EMBL" id="KCZ87341.1"/>
    </source>
</evidence>
<protein>
    <submittedName>
        <fullName evidence="3">Putative lipoprotein</fullName>
    </submittedName>
</protein>
<dbReference type="Gene3D" id="3.40.30.10">
    <property type="entry name" value="Glutaredoxin"/>
    <property type="match status" value="1"/>
</dbReference>
<dbReference type="SUPFAM" id="SSF52833">
    <property type="entry name" value="Thioredoxin-like"/>
    <property type="match status" value="1"/>
</dbReference>
<feature type="signal peptide" evidence="1">
    <location>
        <begin position="1"/>
        <end position="23"/>
    </location>
</feature>
<dbReference type="AlphaFoldDB" id="A0A059F9V2"/>
<reference evidence="3 4" key="1">
    <citation type="journal article" date="2014" name="Antonie Van Leeuwenhoek">
        <title>Hyphomonas beringensis sp. nov. and Hyphomonas chukchiensis sp. nov., isolated from surface seawater of the Bering Sea and Chukchi Sea.</title>
        <authorList>
            <person name="Li C."/>
            <person name="Lai Q."/>
            <person name="Li G."/>
            <person name="Dong C."/>
            <person name="Wang J."/>
            <person name="Liao Y."/>
            <person name="Shao Z."/>
        </authorList>
    </citation>
    <scope>NUCLEOTIDE SEQUENCE [LARGE SCALE GENOMIC DNA]</scope>
    <source>
        <strain evidence="3 4">MHS-2</strain>
    </source>
</reference>
<dbReference type="STRING" id="1280950.HJO_16882"/>
<dbReference type="InterPro" id="IPR013766">
    <property type="entry name" value="Thioredoxin_domain"/>
</dbReference>
<sequence>MFRVFTFGALALFLAGCSAETSAPADAPAADAATAFFTSNLPAPPDADMSDGDDVPRDSYGRPFTYALLGQKLPHFTATMANGQNFDSSVLNRWMVIDVWGIWCGDCMRDAPYVAALAAAIEQDPDLYFLSIHVPASAARTSDAELYGKYGSVEAYFAEKGYSYPTVIDSDASVRNALKISWTPSYLLISPDGVVRGFRSDLSAAGGEPVKDFLKDVARVKADVRKAEFGGPALPATIGPKGTMGLTGPTPFTLDAMKAAFPGHEILTDRALSGEDAYPVFLVQTIAEGNVPSRLVYVVEPDWTLGNVSAVVTRNPDVPGPDGGRVGSMKLKDLTEADRALCTLQEGPIDTIFLCPDSPDTAHFIRAFGAGADFDGKLADADADYREEAVLLEMKYVPDTPASEK</sequence>
<dbReference type="EMBL" id="ARYK01000013">
    <property type="protein sequence ID" value="KCZ87341.1"/>
    <property type="molecule type" value="Genomic_DNA"/>
</dbReference>
<gene>
    <name evidence="3" type="ORF">HJO_16882</name>
</gene>
<feature type="domain" description="Thioredoxin" evidence="2">
    <location>
        <begin position="67"/>
        <end position="222"/>
    </location>
</feature>
<dbReference type="CDD" id="cd02966">
    <property type="entry name" value="TlpA_like_family"/>
    <property type="match status" value="1"/>
</dbReference>
<keyword evidence="3" id="KW-0449">Lipoprotein</keyword>
<dbReference type="InterPro" id="IPR050553">
    <property type="entry name" value="Thioredoxin_ResA/DsbE_sf"/>
</dbReference>
<dbReference type="PROSITE" id="PS51352">
    <property type="entry name" value="THIOREDOXIN_2"/>
    <property type="match status" value="1"/>
</dbReference>
<dbReference type="Gene3D" id="2.60.460.10">
    <property type="entry name" value="protein yfey like domain"/>
    <property type="match status" value="1"/>
</dbReference>
<keyword evidence="4" id="KW-1185">Reference proteome</keyword>
<dbReference type="InterPro" id="IPR013740">
    <property type="entry name" value="Redoxin"/>
</dbReference>
<evidence type="ECO:0000256" key="1">
    <source>
        <dbReference type="SAM" id="SignalP"/>
    </source>
</evidence>
<dbReference type="eggNOG" id="COG0526">
    <property type="taxonomic scope" value="Bacteria"/>
</dbReference>
<evidence type="ECO:0000313" key="4">
    <source>
        <dbReference type="Proteomes" id="UP000025171"/>
    </source>
</evidence>
<dbReference type="OrthoDB" id="743079at2"/>
<comment type="caution">
    <text evidence="3">The sequence shown here is derived from an EMBL/GenBank/DDBJ whole genome shotgun (WGS) entry which is preliminary data.</text>
</comment>